<sequence length="62" mass="7318">MFGNYKDRKNQNPYAVNKRAAFGINAKLYIFNRDLNFLKVTKQIIQECRFVNERIGRIIAPP</sequence>
<evidence type="ECO:0000313" key="1">
    <source>
        <dbReference type="EMBL" id="EON76901.1"/>
    </source>
</evidence>
<protein>
    <submittedName>
        <fullName evidence="1">Uncharacterized protein</fullName>
    </submittedName>
</protein>
<organism evidence="1 2">
    <name type="scientific">Lunatimonas lonarensis</name>
    <dbReference type="NCBI Taxonomy" id="1232681"/>
    <lineage>
        <taxon>Bacteria</taxon>
        <taxon>Pseudomonadati</taxon>
        <taxon>Bacteroidota</taxon>
        <taxon>Cytophagia</taxon>
        <taxon>Cytophagales</taxon>
        <taxon>Cyclobacteriaceae</taxon>
    </lineage>
</organism>
<dbReference type="EMBL" id="AQHR01000070">
    <property type="protein sequence ID" value="EON76901.1"/>
    <property type="molecule type" value="Genomic_DNA"/>
</dbReference>
<gene>
    <name evidence="1" type="ORF">ADIS_2562</name>
</gene>
<dbReference type="STRING" id="1232681.ADIS_2562"/>
<dbReference type="Proteomes" id="UP000013909">
    <property type="component" value="Unassembled WGS sequence"/>
</dbReference>
<accession>R7ZRX5</accession>
<name>R7ZRX5_9BACT</name>
<dbReference type="AlphaFoldDB" id="R7ZRX5"/>
<proteinExistence type="predicted"/>
<comment type="caution">
    <text evidence="1">The sequence shown here is derived from an EMBL/GenBank/DDBJ whole genome shotgun (WGS) entry which is preliminary data.</text>
</comment>
<keyword evidence="2" id="KW-1185">Reference proteome</keyword>
<evidence type="ECO:0000313" key="2">
    <source>
        <dbReference type="Proteomes" id="UP000013909"/>
    </source>
</evidence>
<reference evidence="1 2" key="1">
    <citation type="submission" date="2013-02" db="EMBL/GenBank/DDBJ databases">
        <title>A novel strain isolated from Lonar lake, Maharashtra, India.</title>
        <authorList>
            <person name="Singh A."/>
        </authorList>
    </citation>
    <scope>NUCLEOTIDE SEQUENCE [LARGE SCALE GENOMIC DNA]</scope>
    <source>
        <strain evidence="1 2">AK24</strain>
    </source>
</reference>